<dbReference type="EMBL" id="JARAOO010000004">
    <property type="protein sequence ID" value="KAJ7972880.1"/>
    <property type="molecule type" value="Genomic_DNA"/>
</dbReference>
<evidence type="ECO:0000256" key="1">
    <source>
        <dbReference type="SAM" id="Phobius"/>
    </source>
</evidence>
<gene>
    <name evidence="2" type="ORF">O6P43_010702</name>
</gene>
<sequence length="162" mass="18569">MESSNPSTESSGTRKEWSFPPPLHKIIFFLVTTLSAFLQLHYSNQTPPVEQSYIMQAFFVALSVYSTSLAIEYELQTHGSSHLDNIKRMTLLLGVLPLVLLMLILCPLYGLLTFASWAIYLVRVTLSLYQEYPKLLTHVSGWMLDVLKRKFTREEKQLPLSL</sequence>
<name>A0AAD7VES8_QUISA</name>
<keyword evidence="1" id="KW-0812">Transmembrane</keyword>
<keyword evidence="1" id="KW-0472">Membrane</keyword>
<keyword evidence="1" id="KW-1133">Transmembrane helix</keyword>
<evidence type="ECO:0000313" key="3">
    <source>
        <dbReference type="Proteomes" id="UP001163823"/>
    </source>
</evidence>
<dbReference type="PANTHER" id="PTHR34115">
    <property type="entry name" value="PROTEIN, PUTATIVE-RELATED"/>
    <property type="match status" value="1"/>
</dbReference>
<organism evidence="2 3">
    <name type="scientific">Quillaja saponaria</name>
    <name type="common">Soap bark tree</name>
    <dbReference type="NCBI Taxonomy" id="32244"/>
    <lineage>
        <taxon>Eukaryota</taxon>
        <taxon>Viridiplantae</taxon>
        <taxon>Streptophyta</taxon>
        <taxon>Embryophyta</taxon>
        <taxon>Tracheophyta</taxon>
        <taxon>Spermatophyta</taxon>
        <taxon>Magnoliopsida</taxon>
        <taxon>eudicotyledons</taxon>
        <taxon>Gunneridae</taxon>
        <taxon>Pentapetalae</taxon>
        <taxon>rosids</taxon>
        <taxon>fabids</taxon>
        <taxon>Fabales</taxon>
        <taxon>Quillajaceae</taxon>
        <taxon>Quillaja</taxon>
    </lineage>
</organism>
<keyword evidence="3" id="KW-1185">Reference proteome</keyword>
<protein>
    <recommendedName>
        <fullName evidence="4">Transmembrane protein</fullName>
    </recommendedName>
</protein>
<evidence type="ECO:0008006" key="4">
    <source>
        <dbReference type="Google" id="ProtNLM"/>
    </source>
</evidence>
<dbReference type="InterPro" id="IPR053258">
    <property type="entry name" value="Ca-permeable_cation_channel"/>
</dbReference>
<dbReference type="PANTHER" id="PTHR34115:SF13">
    <property type="entry name" value="RPB1A"/>
    <property type="match status" value="1"/>
</dbReference>
<proteinExistence type="predicted"/>
<feature type="transmembrane region" description="Helical" evidence="1">
    <location>
        <begin position="23"/>
        <end position="41"/>
    </location>
</feature>
<comment type="caution">
    <text evidence="2">The sequence shown here is derived from an EMBL/GenBank/DDBJ whole genome shotgun (WGS) entry which is preliminary data.</text>
</comment>
<dbReference type="KEGG" id="qsa:O6P43_010702"/>
<dbReference type="AlphaFoldDB" id="A0AAD7VES8"/>
<dbReference type="Proteomes" id="UP001163823">
    <property type="component" value="Chromosome 4"/>
</dbReference>
<feature type="transmembrane region" description="Helical" evidence="1">
    <location>
        <begin position="53"/>
        <end position="71"/>
    </location>
</feature>
<accession>A0AAD7VES8</accession>
<reference evidence="2" key="1">
    <citation type="journal article" date="2023" name="Science">
        <title>Elucidation of the pathway for biosynthesis of saponin adjuvants from the soapbark tree.</title>
        <authorList>
            <person name="Reed J."/>
            <person name="Orme A."/>
            <person name="El-Demerdash A."/>
            <person name="Owen C."/>
            <person name="Martin L.B.B."/>
            <person name="Misra R.C."/>
            <person name="Kikuchi S."/>
            <person name="Rejzek M."/>
            <person name="Martin A.C."/>
            <person name="Harkess A."/>
            <person name="Leebens-Mack J."/>
            <person name="Louveau T."/>
            <person name="Stephenson M.J."/>
            <person name="Osbourn A."/>
        </authorList>
    </citation>
    <scope>NUCLEOTIDE SEQUENCE</scope>
    <source>
        <strain evidence="2">S10</strain>
    </source>
</reference>
<feature type="transmembrane region" description="Helical" evidence="1">
    <location>
        <begin position="91"/>
        <end position="120"/>
    </location>
</feature>
<evidence type="ECO:0000313" key="2">
    <source>
        <dbReference type="EMBL" id="KAJ7972880.1"/>
    </source>
</evidence>